<gene>
    <name evidence="1" type="ORF">J2Z28_000939</name>
</gene>
<dbReference type="EMBL" id="JAGIKV010000003">
    <property type="protein sequence ID" value="MBP2244326.1"/>
    <property type="molecule type" value="Genomic_DNA"/>
</dbReference>
<protein>
    <submittedName>
        <fullName evidence="1">Uncharacterized protein</fullName>
    </submittedName>
</protein>
<keyword evidence="2" id="KW-1185">Reference proteome</keyword>
<comment type="caution">
    <text evidence="1">The sequence shown here is derived from an EMBL/GenBank/DDBJ whole genome shotgun (WGS) entry which is preliminary data.</text>
</comment>
<name>A0ABS4RN72_PAEXY</name>
<accession>A0ABS4RN72</accession>
<evidence type="ECO:0000313" key="2">
    <source>
        <dbReference type="Proteomes" id="UP000810207"/>
    </source>
</evidence>
<sequence length="43" mass="5149">MIQNDMRFLELAIGERAAVKRKMLKEWNVRLGIINTAWDEKFI</sequence>
<proteinExistence type="predicted"/>
<evidence type="ECO:0000313" key="1">
    <source>
        <dbReference type="EMBL" id="MBP2244326.1"/>
    </source>
</evidence>
<organism evidence="1 2">
    <name type="scientific">Paenibacillus xylanexedens</name>
    <dbReference type="NCBI Taxonomy" id="528191"/>
    <lineage>
        <taxon>Bacteria</taxon>
        <taxon>Bacillati</taxon>
        <taxon>Bacillota</taxon>
        <taxon>Bacilli</taxon>
        <taxon>Bacillales</taxon>
        <taxon>Paenibacillaceae</taxon>
        <taxon>Paenibacillus</taxon>
    </lineage>
</organism>
<dbReference type="Proteomes" id="UP000810207">
    <property type="component" value="Unassembled WGS sequence"/>
</dbReference>
<reference evidence="1 2" key="1">
    <citation type="submission" date="2021-03" db="EMBL/GenBank/DDBJ databases">
        <title>Genomic Encyclopedia of Type Strains, Phase IV (KMG-IV): sequencing the most valuable type-strain genomes for metagenomic binning, comparative biology and taxonomic classification.</title>
        <authorList>
            <person name="Goeker M."/>
        </authorList>
    </citation>
    <scope>NUCLEOTIDE SEQUENCE [LARGE SCALE GENOMIC DNA]</scope>
    <source>
        <strain evidence="1 2">DSM 21292</strain>
    </source>
</reference>